<gene>
    <name evidence="1" type="ORF">NUW58_g8481</name>
</gene>
<comment type="caution">
    <text evidence="1">The sequence shown here is derived from an EMBL/GenBank/DDBJ whole genome shotgun (WGS) entry which is preliminary data.</text>
</comment>
<reference evidence="1" key="1">
    <citation type="submission" date="2022-10" db="EMBL/GenBank/DDBJ databases">
        <title>Genome Sequence of Xylaria curta.</title>
        <authorList>
            <person name="Buettner E."/>
        </authorList>
    </citation>
    <scope>NUCLEOTIDE SEQUENCE</scope>
    <source>
        <strain evidence="1">Babe10</strain>
    </source>
</reference>
<proteinExistence type="predicted"/>
<evidence type="ECO:0000313" key="1">
    <source>
        <dbReference type="EMBL" id="KAJ2975005.1"/>
    </source>
</evidence>
<evidence type="ECO:0000313" key="2">
    <source>
        <dbReference type="Proteomes" id="UP001143856"/>
    </source>
</evidence>
<name>A0ACC1N6U9_9PEZI</name>
<organism evidence="1 2">
    <name type="scientific">Xylaria curta</name>
    <dbReference type="NCBI Taxonomy" id="42375"/>
    <lineage>
        <taxon>Eukaryota</taxon>
        <taxon>Fungi</taxon>
        <taxon>Dikarya</taxon>
        <taxon>Ascomycota</taxon>
        <taxon>Pezizomycotina</taxon>
        <taxon>Sordariomycetes</taxon>
        <taxon>Xylariomycetidae</taxon>
        <taxon>Xylariales</taxon>
        <taxon>Xylariaceae</taxon>
        <taxon>Xylaria</taxon>
    </lineage>
</organism>
<keyword evidence="2" id="KW-1185">Reference proteome</keyword>
<dbReference type="EMBL" id="JAPDGR010002608">
    <property type="protein sequence ID" value="KAJ2975005.1"/>
    <property type="molecule type" value="Genomic_DNA"/>
</dbReference>
<dbReference type="Proteomes" id="UP001143856">
    <property type="component" value="Unassembled WGS sequence"/>
</dbReference>
<accession>A0ACC1N6U9</accession>
<protein>
    <submittedName>
        <fullName evidence="1">Uncharacterized protein</fullName>
    </submittedName>
</protein>
<sequence>MDALKKVIGGNHGSGSTNAPAAGAGGQKDDLGDKGKIQTNTARAGAAYINKTYLGNKLSRDQLERTTDAGREYFEKSTGKQVPSKISN</sequence>